<keyword evidence="7 15" id="KW-0507">mRNA processing</keyword>
<comment type="subcellular location">
    <subcellularLocation>
        <location evidence="2 15">Cytoplasm</location>
    </subcellularLocation>
</comment>
<dbReference type="Gene3D" id="3.30.160.20">
    <property type="match status" value="1"/>
</dbReference>
<proteinExistence type="inferred from homology"/>
<dbReference type="GO" id="GO:0003725">
    <property type="term" value="F:double-stranded RNA binding"/>
    <property type="evidence" value="ECO:0007669"/>
    <property type="project" value="TreeGrafter"/>
</dbReference>
<dbReference type="InterPro" id="IPR000999">
    <property type="entry name" value="RNase_III_dom"/>
</dbReference>
<accession>D1ALH0</accession>
<evidence type="ECO:0000256" key="3">
    <source>
        <dbReference type="ARBA" id="ARBA00010183"/>
    </source>
</evidence>
<dbReference type="HOGENOM" id="CLU_000907_1_3_0"/>
<keyword evidence="14 15" id="KW-0694">RNA-binding</keyword>
<feature type="binding site" evidence="15">
    <location>
        <position position="48"/>
    </location>
    <ligand>
        <name>Mg(2+)</name>
        <dbReference type="ChEBI" id="CHEBI:18420"/>
    </ligand>
</feature>
<dbReference type="GO" id="GO:0008033">
    <property type="term" value="P:tRNA processing"/>
    <property type="evidence" value="ECO:0007669"/>
    <property type="project" value="UniProtKB-KW"/>
</dbReference>
<dbReference type="STRING" id="526218.Sterm_2460"/>
<protein>
    <recommendedName>
        <fullName evidence="15">Ribonuclease 3</fullName>
        <ecNumber evidence="15">3.1.26.3</ecNumber>
    </recommendedName>
    <alternativeName>
        <fullName evidence="15">Ribonuclease III</fullName>
        <shortName evidence="15">RNase III</shortName>
    </alternativeName>
</protein>
<dbReference type="RefSeq" id="WP_012861907.1">
    <property type="nucleotide sequence ID" value="NC_013517.1"/>
</dbReference>
<evidence type="ECO:0000256" key="5">
    <source>
        <dbReference type="ARBA" id="ARBA00022490"/>
    </source>
</evidence>
<evidence type="ECO:0000313" key="19">
    <source>
        <dbReference type="Proteomes" id="UP000000845"/>
    </source>
</evidence>
<feature type="active site" evidence="15">
    <location>
        <position position="124"/>
    </location>
</feature>
<comment type="cofactor">
    <cofactor evidence="15">
        <name>Mg(2+)</name>
        <dbReference type="ChEBI" id="CHEBI:18420"/>
    </cofactor>
</comment>
<feature type="domain" description="DRBM" evidence="16">
    <location>
        <begin position="162"/>
        <end position="231"/>
    </location>
</feature>
<feature type="domain" description="RNase III" evidence="17">
    <location>
        <begin position="6"/>
        <end position="135"/>
    </location>
</feature>
<dbReference type="PROSITE" id="PS50142">
    <property type="entry name" value="RNASE_3_2"/>
    <property type="match status" value="1"/>
</dbReference>
<evidence type="ECO:0000259" key="16">
    <source>
        <dbReference type="PROSITE" id="PS50137"/>
    </source>
</evidence>
<dbReference type="InterPro" id="IPR036389">
    <property type="entry name" value="RNase_III_sf"/>
</dbReference>
<keyword evidence="5 15" id="KW-0963">Cytoplasm</keyword>
<evidence type="ECO:0000256" key="10">
    <source>
        <dbReference type="ARBA" id="ARBA00022723"/>
    </source>
</evidence>
<dbReference type="PROSITE" id="PS50137">
    <property type="entry name" value="DS_RBD"/>
    <property type="match status" value="1"/>
</dbReference>
<dbReference type="CDD" id="cd10845">
    <property type="entry name" value="DSRM_RNAse_III_family"/>
    <property type="match status" value="1"/>
</dbReference>
<dbReference type="GO" id="GO:0006397">
    <property type="term" value="P:mRNA processing"/>
    <property type="evidence" value="ECO:0007669"/>
    <property type="project" value="UniProtKB-UniRule"/>
</dbReference>
<keyword evidence="13 15" id="KW-0460">Magnesium</keyword>
<comment type="function">
    <text evidence="15">Digests double-stranded RNA. Involved in the processing of primary rRNA transcript to yield the immediate precursors to the large and small rRNAs (23S and 16S). Processes some mRNAs, and tRNAs when they are encoded in the rRNA operon. Processes pre-crRNA and tracrRNA of type II CRISPR loci if present in the organism.</text>
</comment>
<dbReference type="SMART" id="SM00358">
    <property type="entry name" value="DSRM"/>
    <property type="match status" value="1"/>
</dbReference>
<evidence type="ECO:0000259" key="17">
    <source>
        <dbReference type="PROSITE" id="PS50142"/>
    </source>
</evidence>
<evidence type="ECO:0000256" key="9">
    <source>
        <dbReference type="ARBA" id="ARBA00022722"/>
    </source>
</evidence>
<dbReference type="NCBIfam" id="TIGR02191">
    <property type="entry name" value="RNaseIII"/>
    <property type="match status" value="1"/>
</dbReference>
<dbReference type="EMBL" id="CP001739">
    <property type="protein sequence ID" value="ACZ09313.1"/>
    <property type="molecule type" value="Genomic_DNA"/>
</dbReference>
<dbReference type="InterPro" id="IPR014720">
    <property type="entry name" value="dsRBD_dom"/>
</dbReference>
<dbReference type="Pfam" id="PF14622">
    <property type="entry name" value="Ribonucleas_3_3"/>
    <property type="match status" value="1"/>
</dbReference>
<dbReference type="PROSITE" id="PS00517">
    <property type="entry name" value="RNASE_3_1"/>
    <property type="match status" value="1"/>
</dbReference>
<dbReference type="PANTHER" id="PTHR11207">
    <property type="entry name" value="RIBONUCLEASE III"/>
    <property type="match status" value="1"/>
</dbReference>
<evidence type="ECO:0000256" key="7">
    <source>
        <dbReference type="ARBA" id="ARBA00022664"/>
    </source>
</evidence>
<dbReference type="Proteomes" id="UP000000845">
    <property type="component" value="Chromosome"/>
</dbReference>
<evidence type="ECO:0000256" key="15">
    <source>
        <dbReference type="HAMAP-Rule" id="MF_00104"/>
    </source>
</evidence>
<keyword evidence="10 15" id="KW-0479">Metal-binding</keyword>
<evidence type="ECO:0000256" key="1">
    <source>
        <dbReference type="ARBA" id="ARBA00000109"/>
    </source>
</evidence>
<comment type="subunit">
    <text evidence="4 15">Homodimer.</text>
</comment>
<keyword evidence="6 15" id="KW-0698">rRNA processing</keyword>
<feature type="active site" evidence="15">
    <location>
        <position position="52"/>
    </location>
</feature>
<reference evidence="19" key="1">
    <citation type="submission" date="2009-09" db="EMBL/GenBank/DDBJ databases">
        <title>The complete chromosome of Sebaldella termitidis ATCC 33386.</title>
        <authorList>
            <consortium name="US DOE Joint Genome Institute (JGI-PGF)"/>
            <person name="Lucas S."/>
            <person name="Copeland A."/>
            <person name="Lapidus A."/>
            <person name="Glavina del Rio T."/>
            <person name="Dalin E."/>
            <person name="Tice H."/>
            <person name="Bruce D."/>
            <person name="Goodwin L."/>
            <person name="Pitluck S."/>
            <person name="Kyrpides N."/>
            <person name="Mavromatis K."/>
            <person name="Ivanova N."/>
            <person name="Mikhailova N."/>
            <person name="Sims D."/>
            <person name="Meincke L."/>
            <person name="Brettin T."/>
            <person name="Detter J.C."/>
            <person name="Han C."/>
            <person name="Larimer F."/>
            <person name="Land M."/>
            <person name="Hauser L."/>
            <person name="Markowitz V."/>
            <person name="Cheng J.F."/>
            <person name="Hugenholtz P."/>
            <person name="Woyke T."/>
            <person name="Wu D."/>
            <person name="Eisen J.A."/>
        </authorList>
    </citation>
    <scope>NUCLEOTIDE SEQUENCE [LARGE SCALE GENOMIC DNA]</scope>
    <source>
        <strain evidence="19">ATCC 33386 / NCTC 11300</strain>
    </source>
</reference>
<reference evidence="18 19" key="2">
    <citation type="journal article" date="2010" name="Stand. Genomic Sci.">
        <title>Complete genome sequence of Sebaldella termitidis type strain (NCTC 11300).</title>
        <authorList>
            <person name="Harmon-Smith M."/>
            <person name="Celia L."/>
            <person name="Chertkov O."/>
            <person name="Lapidus A."/>
            <person name="Copeland A."/>
            <person name="Glavina Del Rio T."/>
            <person name="Nolan M."/>
            <person name="Lucas S."/>
            <person name="Tice H."/>
            <person name="Cheng J.F."/>
            <person name="Han C."/>
            <person name="Detter J.C."/>
            <person name="Bruce D."/>
            <person name="Goodwin L."/>
            <person name="Pitluck S."/>
            <person name="Pati A."/>
            <person name="Liolios K."/>
            <person name="Ivanova N."/>
            <person name="Mavromatis K."/>
            <person name="Mikhailova N."/>
            <person name="Chen A."/>
            <person name="Palaniappan K."/>
            <person name="Land M."/>
            <person name="Hauser L."/>
            <person name="Chang Y.J."/>
            <person name="Jeffries C.D."/>
            <person name="Brettin T."/>
            <person name="Goker M."/>
            <person name="Beck B."/>
            <person name="Bristow J."/>
            <person name="Eisen J.A."/>
            <person name="Markowitz V."/>
            <person name="Hugenholtz P."/>
            <person name="Kyrpides N.C."/>
            <person name="Klenk H.P."/>
            <person name="Chen F."/>
        </authorList>
    </citation>
    <scope>NUCLEOTIDE SEQUENCE [LARGE SCALE GENOMIC DNA]</scope>
    <source>
        <strain evidence="19">ATCC 33386 / NCTC 11300</strain>
    </source>
</reference>
<evidence type="ECO:0000256" key="13">
    <source>
        <dbReference type="ARBA" id="ARBA00022842"/>
    </source>
</evidence>
<dbReference type="Pfam" id="PF00035">
    <property type="entry name" value="dsrm"/>
    <property type="match status" value="1"/>
</dbReference>
<dbReference type="GO" id="GO:0042802">
    <property type="term" value="F:identical protein binding"/>
    <property type="evidence" value="ECO:0007669"/>
    <property type="project" value="UniProtKB-ARBA"/>
</dbReference>
<evidence type="ECO:0000256" key="11">
    <source>
        <dbReference type="ARBA" id="ARBA00022759"/>
    </source>
</evidence>
<keyword evidence="19" id="KW-1185">Reference proteome</keyword>
<dbReference type="SUPFAM" id="SSF54768">
    <property type="entry name" value="dsRNA-binding domain-like"/>
    <property type="match status" value="1"/>
</dbReference>
<keyword evidence="11 15" id="KW-0255">Endonuclease</keyword>
<dbReference type="GO" id="GO:0004525">
    <property type="term" value="F:ribonuclease III activity"/>
    <property type="evidence" value="ECO:0007669"/>
    <property type="project" value="UniProtKB-UniRule"/>
</dbReference>
<keyword evidence="15" id="KW-0699">rRNA-binding</keyword>
<dbReference type="SMART" id="SM00535">
    <property type="entry name" value="RIBOc"/>
    <property type="match status" value="1"/>
</dbReference>
<sequence>MDDSKLRELMEKIGYEFDDIKLLKEALIHRSYANEHGEIENINNERLEFLGDAVLDLISTEYIYTKEKDDNEGDLAKLKSRIISEPIFSAVSKEIALGEYLFLSNGEEITGGRDRKSILGDAFEALIGAIFMDSGFDEAKRIALKYLKDKIDNIDDLEELKDYKTLLQELFQSKFHIIPNYEILSEKGPDHNKKFEIAVKLKEEIVGIGTGTSKKEAEKNAAREAYFLFKK</sequence>
<dbReference type="GO" id="GO:0010468">
    <property type="term" value="P:regulation of gene expression"/>
    <property type="evidence" value="ECO:0007669"/>
    <property type="project" value="TreeGrafter"/>
</dbReference>
<evidence type="ECO:0000256" key="6">
    <source>
        <dbReference type="ARBA" id="ARBA00022552"/>
    </source>
</evidence>
<dbReference type="CDD" id="cd00593">
    <property type="entry name" value="RIBOc"/>
    <property type="match status" value="1"/>
</dbReference>
<gene>
    <name evidence="15" type="primary">rnc</name>
    <name evidence="18" type="ordered locus">Sterm_2460</name>
</gene>
<comment type="catalytic activity">
    <reaction evidence="1 15">
        <text>Endonucleolytic cleavage to 5'-phosphomonoester.</text>
        <dbReference type="EC" id="3.1.26.3"/>
    </reaction>
</comment>
<keyword evidence="12 15" id="KW-0378">Hydrolase</keyword>
<dbReference type="GO" id="GO:0006364">
    <property type="term" value="P:rRNA processing"/>
    <property type="evidence" value="ECO:0007669"/>
    <property type="project" value="UniProtKB-UniRule"/>
</dbReference>
<dbReference type="GO" id="GO:0019843">
    <property type="term" value="F:rRNA binding"/>
    <property type="evidence" value="ECO:0007669"/>
    <property type="project" value="UniProtKB-KW"/>
</dbReference>
<evidence type="ECO:0000313" key="18">
    <source>
        <dbReference type="EMBL" id="ACZ09313.1"/>
    </source>
</evidence>
<keyword evidence="8 15" id="KW-0819">tRNA processing</keyword>
<dbReference type="HAMAP" id="MF_00104">
    <property type="entry name" value="RNase_III"/>
    <property type="match status" value="1"/>
</dbReference>
<evidence type="ECO:0000256" key="2">
    <source>
        <dbReference type="ARBA" id="ARBA00004496"/>
    </source>
</evidence>
<evidence type="ECO:0000256" key="4">
    <source>
        <dbReference type="ARBA" id="ARBA00011738"/>
    </source>
</evidence>
<keyword evidence="9 15" id="KW-0540">Nuclease</keyword>
<dbReference type="SUPFAM" id="SSF69065">
    <property type="entry name" value="RNase III domain-like"/>
    <property type="match status" value="1"/>
</dbReference>
<dbReference type="GO" id="GO:0005737">
    <property type="term" value="C:cytoplasm"/>
    <property type="evidence" value="ECO:0007669"/>
    <property type="project" value="UniProtKB-SubCell"/>
</dbReference>
<name>D1ALH0_SEBTE</name>
<dbReference type="GO" id="GO:0046872">
    <property type="term" value="F:metal ion binding"/>
    <property type="evidence" value="ECO:0007669"/>
    <property type="project" value="UniProtKB-KW"/>
</dbReference>
<dbReference type="FunFam" id="3.30.160.20:FF:000003">
    <property type="entry name" value="Ribonuclease 3"/>
    <property type="match status" value="1"/>
</dbReference>
<feature type="binding site" evidence="15">
    <location>
        <position position="124"/>
    </location>
    <ligand>
        <name>Mg(2+)</name>
        <dbReference type="ChEBI" id="CHEBI:18420"/>
    </ligand>
</feature>
<dbReference type="InterPro" id="IPR011907">
    <property type="entry name" value="RNase_III"/>
</dbReference>
<dbReference type="Gene3D" id="1.10.1520.10">
    <property type="entry name" value="Ribonuclease III domain"/>
    <property type="match status" value="1"/>
</dbReference>
<evidence type="ECO:0000256" key="12">
    <source>
        <dbReference type="ARBA" id="ARBA00022801"/>
    </source>
</evidence>
<dbReference type="AlphaFoldDB" id="D1ALH0"/>
<dbReference type="FunFam" id="1.10.1520.10:FF:000001">
    <property type="entry name" value="Ribonuclease 3"/>
    <property type="match status" value="1"/>
</dbReference>
<feature type="binding site" evidence="15">
    <location>
        <position position="121"/>
    </location>
    <ligand>
        <name>Mg(2+)</name>
        <dbReference type="ChEBI" id="CHEBI:18420"/>
    </ligand>
</feature>
<evidence type="ECO:0000256" key="14">
    <source>
        <dbReference type="ARBA" id="ARBA00022884"/>
    </source>
</evidence>
<dbReference type="EC" id="3.1.26.3" evidence="15"/>
<organism evidence="18 19">
    <name type="scientific">Sebaldella termitidis (strain ATCC 33386 / NCTC 11300)</name>
    <dbReference type="NCBI Taxonomy" id="526218"/>
    <lineage>
        <taxon>Bacteria</taxon>
        <taxon>Fusobacteriati</taxon>
        <taxon>Fusobacteriota</taxon>
        <taxon>Fusobacteriia</taxon>
        <taxon>Fusobacteriales</taxon>
        <taxon>Leptotrichiaceae</taxon>
        <taxon>Sebaldella</taxon>
    </lineage>
</organism>
<evidence type="ECO:0000256" key="8">
    <source>
        <dbReference type="ARBA" id="ARBA00022694"/>
    </source>
</evidence>
<dbReference type="KEGG" id="str:Sterm_2460"/>
<dbReference type="PANTHER" id="PTHR11207:SF0">
    <property type="entry name" value="RIBONUCLEASE 3"/>
    <property type="match status" value="1"/>
</dbReference>
<comment type="similarity">
    <text evidence="3">Belongs to the ribonuclease III family.</text>
</comment>
<dbReference type="eggNOG" id="COG0571">
    <property type="taxonomic scope" value="Bacteria"/>
</dbReference>